<evidence type="ECO:0000313" key="3">
    <source>
        <dbReference type="Proteomes" id="UP000799778"/>
    </source>
</evidence>
<keyword evidence="3" id="KW-1185">Reference proteome</keyword>
<sequence length="87" mass="8663">MRFSVLATLAIAFAANTAFAAPGTNTLVRRECDCAGKSACTENCDAFPGGTAQAACRAACADVNNCGLNEICCKDGSACTGKGCCAA</sequence>
<accession>A0A6A5XUZ6</accession>
<feature type="chain" id="PRO_5025411482" evidence="1">
    <location>
        <begin position="21"/>
        <end position="87"/>
    </location>
</feature>
<keyword evidence="1" id="KW-0732">Signal</keyword>
<dbReference type="GeneID" id="54289451"/>
<name>A0A6A5XUZ6_9PLEO</name>
<dbReference type="AlphaFoldDB" id="A0A6A5XUZ6"/>
<dbReference type="EMBL" id="ML978069">
    <property type="protein sequence ID" value="KAF2016759.1"/>
    <property type="molecule type" value="Genomic_DNA"/>
</dbReference>
<dbReference type="Proteomes" id="UP000799778">
    <property type="component" value="Unassembled WGS sequence"/>
</dbReference>
<gene>
    <name evidence="2" type="ORF">BU24DRAFT_462878</name>
</gene>
<organism evidence="2 3">
    <name type="scientific">Aaosphaeria arxii CBS 175.79</name>
    <dbReference type="NCBI Taxonomy" id="1450172"/>
    <lineage>
        <taxon>Eukaryota</taxon>
        <taxon>Fungi</taxon>
        <taxon>Dikarya</taxon>
        <taxon>Ascomycota</taxon>
        <taxon>Pezizomycotina</taxon>
        <taxon>Dothideomycetes</taxon>
        <taxon>Pleosporomycetidae</taxon>
        <taxon>Pleosporales</taxon>
        <taxon>Pleosporales incertae sedis</taxon>
        <taxon>Aaosphaeria</taxon>
    </lineage>
</organism>
<protein>
    <submittedName>
        <fullName evidence="2">Uncharacterized protein</fullName>
    </submittedName>
</protein>
<evidence type="ECO:0000313" key="2">
    <source>
        <dbReference type="EMBL" id="KAF2016759.1"/>
    </source>
</evidence>
<proteinExistence type="predicted"/>
<dbReference type="RefSeq" id="XP_033385098.1">
    <property type="nucleotide sequence ID" value="XM_033532054.1"/>
</dbReference>
<feature type="signal peptide" evidence="1">
    <location>
        <begin position="1"/>
        <end position="20"/>
    </location>
</feature>
<evidence type="ECO:0000256" key="1">
    <source>
        <dbReference type="SAM" id="SignalP"/>
    </source>
</evidence>
<reference evidence="2" key="1">
    <citation type="journal article" date="2020" name="Stud. Mycol.">
        <title>101 Dothideomycetes genomes: a test case for predicting lifestyles and emergence of pathogens.</title>
        <authorList>
            <person name="Haridas S."/>
            <person name="Albert R."/>
            <person name="Binder M."/>
            <person name="Bloem J."/>
            <person name="Labutti K."/>
            <person name="Salamov A."/>
            <person name="Andreopoulos B."/>
            <person name="Baker S."/>
            <person name="Barry K."/>
            <person name="Bills G."/>
            <person name="Bluhm B."/>
            <person name="Cannon C."/>
            <person name="Castanera R."/>
            <person name="Culley D."/>
            <person name="Daum C."/>
            <person name="Ezra D."/>
            <person name="Gonzalez J."/>
            <person name="Henrissat B."/>
            <person name="Kuo A."/>
            <person name="Liang C."/>
            <person name="Lipzen A."/>
            <person name="Lutzoni F."/>
            <person name="Magnuson J."/>
            <person name="Mondo S."/>
            <person name="Nolan M."/>
            <person name="Ohm R."/>
            <person name="Pangilinan J."/>
            <person name="Park H.-J."/>
            <person name="Ramirez L."/>
            <person name="Alfaro M."/>
            <person name="Sun H."/>
            <person name="Tritt A."/>
            <person name="Yoshinaga Y."/>
            <person name="Zwiers L.-H."/>
            <person name="Turgeon B."/>
            <person name="Goodwin S."/>
            <person name="Spatafora J."/>
            <person name="Crous P."/>
            <person name="Grigoriev I."/>
        </authorList>
    </citation>
    <scope>NUCLEOTIDE SEQUENCE</scope>
    <source>
        <strain evidence="2">CBS 175.79</strain>
    </source>
</reference>